<dbReference type="GO" id="GO:1902936">
    <property type="term" value="F:phosphatidylinositol bisphosphate binding"/>
    <property type="evidence" value="ECO:0007669"/>
    <property type="project" value="TreeGrafter"/>
</dbReference>
<dbReference type="Gene3D" id="3.40.525.10">
    <property type="entry name" value="CRAL-TRIO lipid binding domain"/>
    <property type="match status" value="2"/>
</dbReference>
<dbReference type="SUPFAM" id="SSF46938">
    <property type="entry name" value="CRAL/TRIO N-terminal domain"/>
    <property type="match status" value="1"/>
</dbReference>
<dbReference type="Pfam" id="PF00650">
    <property type="entry name" value="CRAL_TRIO"/>
    <property type="match status" value="2"/>
</dbReference>
<dbReference type="PANTHER" id="PTHR10174">
    <property type="entry name" value="ALPHA-TOCOPHEROL TRANSFER PROTEIN-RELATED"/>
    <property type="match status" value="1"/>
</dbReference>
<evidence type="ECO:0000313" key="2">
    <source>
        <dbReference type="EMBL" id="CAH1112455.1"/>
    </source>
</evidence>
<feature type="domain" description="CRAL-TRIO" evidence="1">
    <location>
        <begin position="82"/>
        <end position="244"/>
    </location>
</feature>
<dbReference type="InterPro" id="IPR001251">
    <property type="entry name" value="CRAL-TRIO_dom"/>
</dbReference>
<evidence type="ECO:0000259" key="1">
    <source>
        <dbReference type="PROSITE" id="PS50191"/>
    </source>
</evidence>
<dbReference type="CDD" id="cd00170">
    <property type="entry name" value="SEC14"/>
    <property type="match status" value="2"/>
</dbReference>
<dbReference type="InterPro" id="IPR036865">
    <property type="entry name" value="CRAL-TRIO_dom_sf"/>
</dbReference>
<dbReference type="InterPro" id="IPR036273">
    <property type="entry name" value="CRAL/TRIO_N_dom_sf"/>
</dbReference>
<keyword evidence="3" id="KW-1185">Reference proteome</keyword>
<sequence>MLRSASGACVEDIKNDSQKENGALEHLRNLVENLDTTPSENYLQRFLYGANFNVDEAFKKLKIIHDHMLEYPEWYTKDGPLKFKNFIDKDIRVVLPDCDKEGRPIYLLKNGNIEPSTTSMLDVVAVDDIWLEYILNKHPEAAAKGLCVIMDIKDQSWKLSRWIQPQNIRNSLKKVDNLPFKEYKVHVVNNSWWISIAIKLIWPLMPQRIKDMITFHFDDMNSFYEYIDKKVLPIEYGGLKEIKYAEIYDDLYKSNDEIFKSFSCYRNIKACRDHVLQCQEWYRRDGPLKLKYIIDKDVRAVLPDCDKEGRPIYLIKNGNIDASKMNFLDIVAVDDIWLESILSKQPESAAKGLCVILDIKDQSWKLSKWLHPHNIRQSVKKLDSLPFKDYRVHVVNNVWWISLGIKLLWPFMPQRFKNVIKFHFDDMDSFYEYVDKQVLPIEYGGLKEIRYSELYENLYQRNDEIYKNFECYRNVNN</sequence>
<dbReference type="OrthoDB" id="1434354at2759"/>
<dbReference type="SUPFAM" id="SSF52087">
    <property type="entry name" value="CRAL/TRIO domain"/>
    <property type="match status" value="2"/>
</dbReference>
<dbReference type="SMART" id="SM00516">
    <property type="entry name" value="SEC14"/>
    <property type="match status" value="2"/>
</dbReference>
<dbReference type="PANTHER" id="PTHR10174:SF226">
    <property type="entry name" value="CLAVESIN-1-LIKE PROTEIN"/>
    <property type="match status" value="1"/>
</dbReference>
<dbReference type="AlphaFoldDB" id="A0A9P0D204"/>
<organism evidence="2 3">
    <name type="scientific">Psylliodes chrysocephalus</name>
    <dbReference type="NCBI Taxonomy" id="3402493"/>
    <lineage>
        <taxon>Eukaryota</taxon>
        <taxon>Metazoa</taxon>
        <taxon>Ecdysozoa</taxon>
        <taxon>Arthropoda</taxon>
        <taxon>Hexapoda</taxon>
        <taxon>Insecta</taxon>
        <taxon>Pterygota</taxon>
        <taxon>Neoptera</taxon>
        <taxon>Endopterygota</taxon>
        <taxon>Coleoptera</taxon>
        <taxon>Polyphaga</taxon>
        <taxon>Cucujiformia</taxon>
        <taxon>Chrysomeloidea</taxon>
        <taxon>Chrysomelidae</taxon>
        <taxon>Galerucinae</taxon>
        <taxon>Alticini</taxon>
        <taxon>Psylliodes</taxon>
    </lineage>
</organism>
<dbReference type="Proteomes" id="UP001153636">
    <property type="component" value="Chromosome 6"/>
</dbReference>
<dbReference type="GO" id="GO:0016020">
    <property type="term" value="C:membrane"/>
    <property type="evidence" value="ECO:0007669"/>
    <property type="project" value="TreeGrafter"/>
</dbReference>
<dbReference type="PROSITE" id="PS50191">
    <property type="entry name" value="CRAL_TRIO"/>
    <property type="match status" value="2"/>
</dbReference>
<accession>A0A9P0D204</accession>
<evidence type="ECO:0000313" key="3">
    <source>
        <dbReference type="Proteomes" id="UP001153636"/>
    </source>
</evidence>
<feature type="domain" description="CRAL-TRIO" evidence="1">
    <location>
        <begin position="289"/>
        <end position="451"/>
    </location>
</feature>
<dbReference type="PRINTS" id="PR00180">
    <property type="entry name" value="CRETINALDHBP"/>
</dbReference>
<reference evidence="2" key="1">
    <citation type="submission" date="2022-01" db="EMBL/GenBank/DDBJ databases">
        <authorList>
            <person name="King R."/>
        </authorList>
    </citation>
    <scope>NUCLEOTIDE SEQUENCE</scope>
</reference>
<name>A0A9P0D204_9CUCU</name>
<gene>
    <name evidence="2" type="ORF">PSYICH_LOCUS12648</name>
</gene>
<proteinExistence type="predicted"/>
<protein>
    <recommendedName>
        <fullName evidence="1">CRAL-TRIO domain-containing protein</fullName>
    </recommendedName>
</protein>
<dbReference type="EMBL" id="OV651818">
    <property type="protein sequence ID" value="CAH1112455.1"/>
    <property type="molecule type" value="Genomic_DNA"/>
</dbReference>